<feature type="region of interest" description="Disordered" evidence="1">
    <location>
        <begin position="117"/>
        <end position="136"/>
    </location>
</feature>
<evidence type="ECO:0000256" key="2">
    <source>
        <dbReference type="SAM" id="SignalP"/>
    </source>
</evidence>
<organism evidence="3 4">
    <name type="scientific">Ditylenchus dipsaci</name>
    <dbReference type="NCBI Taxonomy" id="166011"/>
    <lineage>
        <taxon>Eukaryota</taxon>
        <taxon>Metazoa</taxon>
        <taxon>Ecdysozoa</taxon>
        <taxon>Nematoda</taxon>
        <taxon>Chromadorea</taxon>
        <taxon>Rhabditida</taxon>
        <taxon>Tylenchina</taxon>
        <taxon>Tylenchomorpha</taxon>
        <taxon>Sphaerularioidea</taxon>
        <taxon>Anguinidae</taxon>
        <taxon>Anguininae</taxon>
        <taxon>Ditylenchus</taxon>
    </lineage>
</organism>
<evidence type="ECO:0000313" key="3">
    <source>
        <dbReference type="Proteomes" id="UP000887574"/>
    </source>
</evidence>
<protein>
    <submittedName>
        <fullName evidence="4">Uncharacterized protein</fullName>
    </submittedName>
</protein>
<keyword evidence="2" id="KW-0732">Signal</keyword>
<sequence length="136" mass="15655">MAFHNYKLVSVGIFLLLVICAQSAEADWWDDFVSSVHDKLVKGADYIRDEAGPTIREKFDGAKEKLQDPETHEQVQEWIKEKAVPVLEEKWQQFKSFINDDVAPEVQKIYEAGVEANERRKAKQGEQKEKISSSED</sequence>
<name>A0A915EFN5_9BILA</name>
<dbReference type="AlphaFoldDB" id="A0A915EFN5"/>
<dbReference type="WBParaSite" id="jg4825">
    <property type="protein sequence ID" value="jg4825"/>
    <property type="gene ID" value="jg4825"/>
</dbReference>
<evidence type="ECO:0000256" key="1">
    <source>
        <dbReference type="SAM" id="MobiDB-lite"/>
    </source>
</evidence>
<keyword evidence="3" id="KW-1185">Reference proteome</keyword>
<dbReference type="Proteomes" id="UP000887574">
    <property type="component" value="Unplaced"/>
</dbReference>
<proteinExistence type="predicted"/>
<feature type="signal peptide" evidence="2">
    <location>
        <begin position="1"/>
        <end position="26"/>
    </location>
</feature>
<reference evidence="4" key="1">
    <citation type="submission" date="2022-11" db="UniProtKB">
        <authorList>
            <consortium name="WormBaseParasite"/>
        </authorList>
    </citation>
    <scope>IDENTIFICATION</scope>
</reference>
<feature type="chain" id="PRO_5036673330" evidence="2">
    <location>
        <begin position="27"/>
        <end position="136"/>
    </location>
</feature>
<evidence type="ECO:0000313" key="4">
    <source>
        <dbReference type="WBParaSite" id="jg4825"/>
    </source>
</evidence>
<accession>A0A915EFN5</accession>